<proteinExistence type="inferred from homology"/>
<sequence length="293" mass="32565">MMAKLLYVPMMVLLMTNSGLASPPTAAPWITTTGPSGTNLGGKMITSKRGISLYSPNLTPPSTSQPVSSNYNHSYNTAQPNTIKPTNSTRGVSVCLRLTFDYRDTPFTLFTLSPSSSPLALRMYDSGRFILSHDVYGRTNIYLVPDIKLWTTSSPEVWTRICVTVDSEKNVAQMFSDFNMSIRKMLYAQYVWSGEPVIDIPGFSGQVTDLQVWDYPLSYQEVYSYMISGVYLSPPGNVLTWSSISYSFRGNALLEDIYEEQAKQPSSSRRGTGRCRKAGKETKKPVTGGKNKE</sequence>
<dbReference type="EMBL" id="OY660865">
    <property type="protein sequence ID" value="CAJ1051993.1"/>
    <property type="molecule type" value="Genomic_DNA"/>
</dbReference>
<evidence type="ECO:0000256" key="4">
    <source>
        <dbReference type="ARBA" id="ARBA00022723"/>
    </source>
</evidence>
<reference evidence="12" key="1">
    <citation type="submission" date="2023-08" db="EMBL/GenBank/DDBJ databases">
        <authorList>
            <person name="Alioto T."/>
            <person name="Alioto T."/>
            <person name="Gomez Garrido J."/>
        </authorList>
    </citation>
    <scope>NUCLEOTIDE SEQUENCE</scope>
</reference>
<dbReference type="PANTHER" id="PTHR45869:SF7">
    <property type="entry name" value="C-REACTIVE PROTEIN"/>
    <property type="match status" value="1"/>
</dbReference>
<evidence type="ECO:0000256" key="7">
    <source>
        <dbReference type="ARBA" id="ARBA00023157"/>
    </source>
</evidence>
<dbReference type="SUPFAM" id="SSF49899">
    <property type="entry name" value="Concanavalin A-like lectins/glucanases"/>
    <property type="match status" value="1"/>
</dbReference>
<keyword evidence="3" id="KW-0964">Secreted</keyword>
<dbReference type="InterPro" id="IPR001759">
    <property type="entry name" value="PTX_dom"/>
</dbReference>
<dbReference type="Pfam" id="PF00354">
    <property type="entry name" value="Pentaxin"/>
    <property type="match status" value="1"/>
</dbReference>
<comment type="subcellular location">
    <subcellularLocation>
        <location evidence="2">Secreted</location>
    </subcellularLocation>
</comment>
<evidence type="ECO:0000256" key="2">
    <source>
        <dbReference type="ARBA" id="ARBA00004613"/>
    </source>
</evidence>
<keyword evidence="13" id="KW-1185">Reference proteome</keyword>
<evidence type="ECO:0000313" key="13">
    <source>
        <dbReference type="Proteomes" id="UP001178508"/>
    </source>
</evidence>
<feature type="chain" id="PRO_5043841465" evidence="10">
    <location>
        <begin position="22"/>
        <end position="293"/>
    </location>
</feature>
<feature type="region of interest" description="Disordered" evidence="9">
    <location>
        <begin position="261"/>
        <end position="293"/>
    </location>
</feature>
<feature type="signal peptide" evidence="10">
    <location>
        <begin position="1"/>
        <end position="21"/>
    </location>
</feature>
<keyword evidence="7" id="KW-1015">Disulfide bond</keyword>
<evidence type="ECO:0000256" key="6">
    <source>
        <dbReference type="ARBA" id="ARBA00022837"/>
    </source>
</evidence>
<keyword evidence="5 10" id="KW-0732">Signal</keyword>
<organism evidence="12 13">
    <name type="scientific">Xyrichtys novacula</name>
    <name type="common">Pearly razorfish</name>
    <name type="synonym">Hemipteronotus novacula</name>
    <dbReference type="NCBI Taxonomy" id="13765"/>
    <lineage>
        <taxon>Eukaryota</taxon>
        <taxon>Metazoa</taxon>
        <taxon>Chordata</taxon>
        <taxon>Craniata</taxon>
        <taxon>Vertebrata</taxon>
        <taxon>Euteleostomi</taxon>
        <taxon>Actinopterygii</taxon>
        <taxon>Neopterygii</taxon>
        <taxon>Teleostei</taxon>
        <taxon>Neoteleostei</taxon>
        <taxon>Acanthomorphata</taxon>
        <taxon>Eupercaria</taxon>
        <taxon>Labriformes</taxon>
        <taxon>Labridae</taxon>
        <taxon>Xyrichtys</taxon>
    </lineage>
</organism>
<gene>
    <name evidence="12" type="ORF">XNOV1_A040798</name>
</gene>
<evidence type="ECO:0000259" key="11">
    <source>
        <dbReference type="SMART" id="SM00159"/>
    </source>
</evidence>
<dbReference type="Gene3D" id="2.60.120.200">
    <property type="match status" value="1"/>
</dbReference>
<evidence type="ECO:0000256" key="10">
    <source>
        <dbReference type="SAM" id="SignalP"/>
    </source>
</evidence>
<dbReference type="InterPro" id="IPR051005">
    <property type="entry name" value="Pentraxin_domain"/>
</dbReference>
<dbReference type="Proteomes" id="UP001178508">
    <property type="component" value="Chromosome 2"/>
</dbReference>
<keyword evidence="4" id="KW-0479">Metal-binding</keyword>
<dbReference type="GO" id="GO:0005576">
    <property type="term" value="C:extracellular region"/>
    <property type="evidence" value="ECO:0007669"/>
    <property type="project" value="UniProtKB-SubCell"/>
</dbReference>
<dbReference type="InterPro" id="IPR013320">
    <property type="entry name" value="ConA-like_dom_sf"/>
</dbReference>
<comment type="similarity">
    <text evidence="8">Belongs to the pentraxin family.</text>
</comment>
<evidence type="ECO:0000256" key="9">
    <source>
        <dbReference type="SAM" id="MobiDB-lite"/>
    </source>
</evidence>
<evidence type="ECO:0000256" key="3">
    <source>
        <dbReference type="ARBA" id="ARBA00022525"/>
    </source>
</evidence>
<dbReference type="GO" id="GO:0046872">
    <property type="term" value="F:metal ion binding"/>
    <property type="evidence" value="ECO:0007669"/>
    <property type="project" value="UniProtKB-KW"/>
</dbReference>
<accession>A0AAV1ET55</accession>
<feature type="domain" description="Pentraxin (PTX)" evidence="11">
    <location>
        <begin position="55"/>
        <end position="260"/>
    </location>
</feature>
<evidence type="ECO:0000256" key="5">
    <source>
        <dbReference type="ARBA" id="ARBA00022729"/>
    </source>
</evidence>
<evidence type="ECO:0000313" key="12">
    <source>
        <dbReference type="EMBL" id="CAJ1051993.1"/>
    </source>
</evidence>
<keyword evidence="6" id="KW-0106">Calcium</keyword>
<name>A0AAV1ET55_XYRNO</name>
<comment type="cofactor">
    <cofactor evidence="1">
        <name>Ca(2+)</name>
        <dbReference type="ChEBI" id="CHEBI:29108"/>
    </cofactor>
</comment>
<protein>
    <submittedName>
        <fullName evidence="12">Uncharacterized protein LOC119021272</fullName>
    </submittedName>
</protein>
<dbReference type="SMART" id="SM00159">
    <property type="entry name" value="PTX"/>
    <property type="match status" value="1"/>
</dbReference>
<evidence type="ECO:0000256" key="8">
    <source>
        <dbReference type="ARBA" id="ARBA00038102"/>
    </source>
</evidence>
<evidence type="ECO:0000256" key="1">
    <source>
        <dbReference type="ARBA" id="ARBA00001913"/>
    </source>
</evidence>
<dbReference type="PANTHER" id="PTHR45869">
    <property type="entry name" value="C-REACTIVE PROTEIN-RELATED"/>
    <property type="match status" value="1"/>
</dbReference>
<feature type="compositionally biased region" description="Basic and acidic residues" evidence="9">
    <location>
        <begin position="278"/>
        <end position="293"/>
    </location>
</feature>
<dbReference type="AlphaFoldDB" id="A0AAV1ET55"/>